<dbReference type="GO" id="GO:0008168">
    <property type="term" value="F:methyltransferase activity"/>
    <property type="evidence" value="ECO:0007669"/>
    <property type="project" value="UniProtKB-KW"/>
</dbReference>
<dbReference type="InterPro" id="IPR042086">
    <property type="entry name" value="MeTrfase_capping"/>
</dbReference>
<dbReference type="GO" id="GO:0046872">
    <property type="term" value="F:metal ion binding"/>
    <property type="evidence" value="ECO:0007669"/>
    <property type="project" value="UniProtKB-KW"/>
</dbReference>
<dbReference type="AlphaFoldDB" id="K2RCJ5"/>
<keyword evidence="3" id="KW-0808">Transferase</keyword>
<keyword evidence="1" id="KW-0479">Metal-binding</keyword>
<accession>K2RCJ5</accession>
<keyword evidence="2" id="KW-0460">Magnesium</keyword>
<proteinExistence type="predicted"/>
<dbReference type="InParanoid" id="K2RCJ5"/>
<dbReference type="eggNOG" id="ENOG502QQYU">
    <property type="taxonomic scope" value="Eukaryota"/>
</dbReference>
<dbReference type="GO" id="GO:0032259">
    <property type="term" value="P:methylation"/>
    <property type="evidence" value="ECO:0007669"/>
    <property type="project" value="UniProtKB-KW"/>
</dbReference>
<dbReference type="Gene3D" id="3.40.50.150">
    <property type="entry name" value="Vaccinia Virus protein VP39"/>
    <property type="match status" value="1"/>
</dbReference>
<dbReference type="HOGENOM" id="CLU_058489_0_0_1"/>
<dbReference type="SUPFAM" id="SSF53335">
    <property type="entry name" value="S-adenosyl-L-methionine-dependent methyltransferases"/>
    <property type="match status" value="1"/>
</dbReference>
<reference evidence="3 4" key="1">
    <citation type="journal article" date="2012" name="BMC Genomics">
        <title>Tools to kill: Genome of one of the most destructive plant pathogenic fungi Macrophomina phaseolina.</title>
        <authorList>
            <person name="Islam M.S."/>
            <person name="Haque M.S."/>
            <person name="Islam M.M."/>
            <person name="Emdad E.M."/>
            <person name="Halim A."/>
            <person name="Hossen Q.M.M."/>
            <person name="Hossain M.Z."/>
            <person name="Ahmed B."/>
            <person name="Rahim S."/>
            <person name="Rahman M.S."/>
            <person name="Alam M.M."/>
            <person name="Hou S."/>
            <person name="Wan X."/>
            <person name="Saito J.A."/>
            <person name="Alam M."/>
        </authorList>
    </citation>
    <scope>NUCLEOTIDE SEQUENCE [LARGE SCALE GENOMIC DNA]</scope>
    <source>
        <strain evidence="3 4">MS6</strain>
    </source>
</reference>
<dbReference type="Gene3D" id="1.10.1200.270">
    <property type="entry name" value="Methyltransferase, alpha-helical capping domain"/>
    <property type="match status" value="1"/>
</dbReference>
<dbReference type="OrthoDB" id="1523883at2759"/>
<comment type="caution">
    <text evidence="3">The sequence shown here is derived from an EMBL/GenBank/DDBJ whole genome shotgun (WGS) entry which is preliminary data.</text>
</comment>
<gene>
    <name evidence="3" type="ORF">MPH_12465</name>
</gene>
<dbReference type="InterPro" id="IPR029063">
    <property type="entry name" value="SAM-dependent_MTases_sf"/>
</dbReference>
<evidence type="ECO:0000256" key="2">
    <source>
        <dbReference type="ARBA" id="ARBA00022842"/>
    </source>
</evidence>
<evidence type="ECO:0000256" key="1">
    <source>
        <dbReference type="ARBA" id="ARBA00022723"/>
    </source>
</evidence>
<dbReference type="Proteomes" id="UP000007129">
    <property type="component" value="Unassembled WGS sequence"/>
</dbReference>
<protein>
    <submittedName>
        <fullName evidence="3">SAM dependent carboxyl methyltransferase</fullName>
    </submittedName>
</protein>
<evidence type="ECO:0000313" key="3">
    <source>
        <dbReference type="EMBL" id="EKG10607.1"/>
    </source>
</evidence>
<keyword evidence="3" id="KW-0489">Methyltransferase</keyword>
<organism evidence="3 4">
    <name type="scientific">Macrophomina phaseolina (strain MS6)</name>
    <name type="common">Charcoal rot fungus</name>
    <dbReference type="NCBI Taxonomy" id="1126212"/>
    <lineage>
        <taxon>Eukaryota</taxon>
        <taxon>Fungi</taxon>
        <taxon>Dikarya</taxon>
        <taxon>Ascomycota</taxon>
        <taxon>Pezizomycotina</taxon>
        <taxon>Dothideomycetes</taxon>
        <taxon>Dothideomycetes incertae sedis</taxon>
        <taxon>Botryosphaeriales</taxon>
        <taxon>Botryosphaeriaceae</taxon>
        <taxon>Macrophomina</taxon>
    </lineage>
</organism>
<dbReference type="PANTHER" id="PTHR31009">
    <property type="entry name" value="S-ADENOSYL-L-METHIONINE:CARBOXYL METHYLTRANSFERASE FAMILY PROTEIN"/>
    <property type="match status" value="1"/>
</dbReference>
<evidence type="ECO:0000313" key="4">
    <source>
        <dbReference type="Proteomes" id="UP000007129"/>
    </source>
</evidence>
<dbReference type="EMBL" id="AHHD01000517">
    <property type="protein sequence ID" value="EKG10607.1"/>
    <property type="molecule type" value="Genomic_DNA"/>
</dbReference>
<dbReference type="Pfam" id="PF03492">
    <property type="entry name" value="Methyltransf_7"/>
    <property type="match status" value="1"/>
</dbReference>
<sequence>MASPKTDAVVAMREDGEYNRHSDLQLRLIRMGLEHGIDTPKTLETADGKPILTIADYGCSQGLNSALSIQQILTKQPPGTGARIFLLDTPYNDWNSVSQTFHAQEAAISENGARRIFTEMVPGSFFEQCLPDAAVDIGTAWSSIHWLSEYSPLPAGTTFDEIIRQFYHHGNRVAHSDLVRFLNSRAREIRPEGTLIAGFARQGFDDAGRPCLNMQGINTSAVLAREELITEGRLPEETATIVPPLHDRTHEEVEAALQATKEFWAVEELVPHTMAHPAYERLQVELKAGSSEAAYRKYTRTLATWWMAAPGTLMFGPKTSTGKETAEEKMLTEDYTQKIARHLFEKFKDDPEEVRFWYMRLRRK</sequence>
<name>K2RCJ5_MACPH</name>
<dbReference type="InterPro" id="IPR005299">
    <property type="entry name" value="MeTrfase_7"/>
</dbReference>
<dbReference type="VEuPathDB" id="FungiDB:MPH_12465"/>